<dbReference type="Pfam" id="PF01132">
    <property type="entry name" value="EFP"/>
    <property type="match status" value="1"/>
</dbReference>
<evidence type="ECO:0000256" key="2">
    <source>
        <dbReference type="ARBA" id="ARBA00004815"/>
    </source>
</evidence>
<proteinExistence type="inferred from homology"/>
<dbReference type="AlphaFoldDB" id="A0A0H4T5R0"/>
<keyword evidence="4 7" id="KW-0963">Cytoplasm</keyword>
<feature type="domain" description="Elongation factor P C-terminal" evidence="10">
    <location>
        <begin position="129"/>
        <end position="184"/>
    </location>
</feature>
<evidence type="ECO:0000256" key="3">
    <source>
        <dbReference type="ARBA" id="ARBA00009479"/>
    </source>
</evidence>
<dbReference type="Gene3D" id="2.40.50.140">
    <property type="entry name" value="Nucleic acid-binding proteins"/>
    <property type="match status" value="2"/>
</dbReference>
<accession>A0A0H4T5R0</accession>
<protein>
    <recommendedName>
        <fullName evidence="7 8">Elongation factor P</fullName>
        <shortName evidence="7">EF-P</shortName>
    </recommendedName>
</protein>
<dbReference type="UniPathway" id="UPA00345"/>
<dbReference type="PANTHER" id="PTHR30053:SF12">
    <property type="entry name" value="ELONGATION FACTOR P (EF-P) FAMILY PROTEIN"/>
    <property type="match status" value="1"/>
</dbReference>
<dbReference type="InterPro" id="IPR001059">
    <property type="entry name" value="Transl_elong_P/YeiP_cen"/>
</dbReference>
<dbReference type="SUPFAM" id="SSF50249">
    <property type="entry name" value="Nucleic acid-binding proteins"/>
    <property type="match status" value="2"/>
</dbReference>
<dbReference type="GO" id="GO:0043043">
    <property type="term" value="P:peptide biosynthetic process"/>
    <property type="evidence" value="ECO:0007669"/>
    <property type="project" value="InterPro"/>
</dbReference>
<evidence type="ECO:0000256" key="5">
    <source>
        <dbReference type="ARBA" id="ARBA00022768"/>
    </source>
</evidence>
<dbReference type="CDD" id="cd04470">
    <property type="entry name" value="S1_EF-P_repeat_1"/>
    <property type="match status" value="1"/>
</dbReference>
<evidence type="ECO:0000256" key="9">
    <source>
        <dbReference type="RuleBase" id="RU004389"/>
    </source>
</evidence>
<dbReference type="FunFam" id="2.30.30.30:FF:000003">
    <property type="entry name" value="Elongation factor P"/>
    <property type="match status" value="1"/>
</dbReference>
<evidence type="ECO:0000256" key="1">
    <source>
        <dbReference type="ARBA" id="ARBA00004496"/>
    </source>
</evidence>
<comment type="similarity">
    <text evidence="3 7 9">Belongs to the elongation factor P family.</text>
</comment>
<dbReference type="InterPro" id="IPR013852">
    <property type="entry name" value="Transl_elong_P/YeiP_CS"/>
</dbReference>
<dbReference type="SUPFAM" id="SSF50104">
    <property type="entry name" value="Translation proteins SH3-like domain"/>
    <property type="match status" value="1"/>
</dbReference>
<dbReference type="InterPro" id="IPR020599">
    <property type="entry name" value="Transl_elong_fac_P/YeiP"/>
</dbReference>
<evidence type="ECO:0000256" key="4">
    <source>
        <dbReference type="ARBA" id="ARBA00022490"/>
    </source>
</evidence>
<dbReference type="SMART" id="SM01185">
    <property type="entry name" value="EFP"/>
    <property type="match status" value="1"/>
</dbReference>
<dbReference type="InterPro" id="IPR013185">
    <property type="entry name" value="Transl_elong_KOW-like"/>
</dbReference>
<evidence type="ECO:0000313" key="12">
    <source>
        <dbReference type="EMBL" id="AKQ03036.1"/>
    </source>
</evidence>
<dbReference type="PANTHER" id="PTHR30053">
    <property type="entry name" value="ELONGATION FACTOR P"/>
    <property type="match status" value="1"/>
</dbReference>
<dbReference type="Pfam" id="PF09285">
    <property type="entry name" value="Elong-fact-P_C"/>
    <property type="match status" value="1"/>
</dbReference>
<dbReference type="InterPro" id="IPR014722">
    <property type="entry name" value="Rib_uL2_dom2"/>
</dbReference>
<evidence type="ECO:0000256" key="7">
    <source>
        <dbReference type="HAMAP-Rule" id="MF_00141"/>
    </source>
</evidence>
<evidence type="ECO:0000256" key="8">
    <source>
        <dbReference type="NCBIfam" id="TIGR00038"/>
    </source>
</evidence>
<dbReference type="NCBIfam" id="NF001810">
    <property type="entry name" value="PRK00529.1"/>
    <property type="match status" value="1"/>
</dbReference>
<comment type="pathway">
    <text evidence="2 7">Protein biosynthesis; polypeptide chain elongation.</text>
</comment>
<comment type="function">
    <text evidence="7">Involved in peptide bond synthesis. Stimulates efficient translation and peptide-bond synthesis on native or reconstituted 70S ribosomes in vitro. Probably functions indirectly by altering the affinity of the ribosome for aminoacyl-tRNA, thus increasing their reactivity as acceptors for peptidyl transferase.</text>
</comment>
<dbReference type="InterPro" id="IPR008991">
    <property type="entry name" value="Translation_prot_SH3-like_sf"/>
</dbReference>
<keyword evidence="5 7" id="KW-0251">Elongation factor</keyword>
<dbReference type="Gene3D" id="2.30.30.30">
    <property type="match status" value="1"/>
</dbReference>
<dbReference type="NCBIfam" id="TIGR00038">
    <property type="entry name" value="efp"/>
    <property type="match status" value="1"/>
</dbReference>
<dbReference type="FunFam" id="2.40.50.140:FF:000009">
    <property type="entry name" value="Elongation factor P"/>
    <property type="match status" value="1"/>
</dbReference>
<dbReference type="InterPro" id="IPR011768">
    <property type="entry name" value="Transl_elongation_fac_P"/>
</dbReference>
<comment type="subcellular location">
    <subcellularLocation>
        <location evidence="1 7">Cytoplasm</location>
    </subcellularLocation>
</comment>
<dbReference type="SMART" id="SM00841">
    <property type="entry name" value="Elong-fact-P_C"/>
    <property type="match status" value="1"/>
</dbReference>
<evidence type="ECO:0000256" key="6">
    <source>
        <dbReference type="ARBA" id="ARBA00022917"/>
    </source>
</evidence>
<name>A0A0H4T5R0_9BACT</name>
<dbReference type="Pfam" id="PF08207">
    <property type="entry name" value="EFP_N"/>
    <property type="match status" value="1"/>
</dbReference>
<sequence>MQVSTAEFRKGLRIMYDGNPYTIVDFQHVKPGKGGAFVRTKLKHMRLGKVIDNTFRSGEKVELVDFEDKHMQFLYRDDRYHFMDTETYEQVSLSRDEVGDARDYLKEQTEVDVLYIGGAPITVELPNFVELAIAKTDPGVRGDTAQGGTKPATLETGAVVQVPLFLGEGDVVKVDTRTGEYLGRVAAAGA</sequence>
<gene>
    <name evidence="7" type="primary">efp</name>
</gene>
<dbReference type="InterPro" id="IPR015365">
    <property type="entry name" value="Elong-fact-P_C"/>
</dbReference>
<organism evidence="12">
    <name type="scientific">uncultured bacterium Rifle_16ft_4_minimus_37862</name>
    <dbReference type="NCBI Taxonomy" id="1665157"/>
    <lineage>
        <taxon>Bacteria</taxon>
        <taxon>environmental samples</taxon>
    </lineage>
</organism>
<dbReference type="GO" id="GO:0003746">
    <property type="term" value="F:translation elongation factor activity"/>
    <property type="evidence" value="ECO:0007669"/>
    <property type="project" value="UniProtKB-UniRule"/>
</dbReference>
<dbReference type="FunFam" id="2.40.50.140:FF:000004">
    <property type="entry name" value="Elongation factor P"/>
    <property type="match status" value="1"/>
</dbReference>
<reference evidence="12" key="1">
    <citation type="journal article" date="2015" name="ISME J.">
        <title>Aquifer environment selects for microbial species cohorts in sediment and groundwater.</title>
        <authorList>
            <person name="Hug L.A."/>
            <person name="Thomas B.C."/>
            <person name="Brown C.T."/>
            <person name="Frischkorn K.R."/>
            <person name="Williams K.H."/>
            <person name="Tringe S.G."/>
            <person name="Banfield J.F."/>
        </authorList>
    </citation>
    <scope>NUCLEOTIDE SEQUENCE</scope>
</reference>
<evidence type="ECO:0000259" key="10">
    <source>
        <dbReference type="SMART" id="SM00841"/>
    </source>
</evidence>
<dbReference type="HAMAP" id="MF_00141">
    <property type="entry name" value="EF_P"/>
    <property type="match status" value="1"/>
</dbReference>
<evidence type="ECO:0000259" key="11">
    <source>
        <dbReference type="SMART" id="SM01185"/>
    </source>
</evidence>
<dbReference type="PROSITE" id="PS01275">
    <property type="entry name" value="EFP"/>
    <property type="match status" value="1"/>
</dbReference>
<dbReference type="EMBL" id="KT007007">
    <property type="protein sequence ID" value="AKQ03036.1"/>
    <property type="molecule type" value="Genomic_DNA"/>
</dbReference>
<feature type="domain" description="Translation elongation factor P/YeiP central" evidence="11">
    <location>
        <begin position="68"/>
        <end position="121"/>
    </location>
</feature>
<keyword evidence="6 7" id="KW-0648">Protein biosynthesis</keyword>
<dbReference type="InterPro" id="IPR012340">
    <property type="entry name" value="NA-bd_OB-fold"/>
</dbReference>
<dbReference type="GO" id="GO:0005829">
    <property type="term" value="C:cytosol"/>
    <property type="evidence" value="ECO:0007669"/>
    <property type="project" value="UniProtKB-ARBA"/>
</dbReference>
<dbReference type="CDD" id="cd05794">
    <property type="entry name" value="S1_EF-P_repeat_2"/>
    <property type="match status" value="1"/>
</dbReference>
<dbReference type="PIRSF" id="PIRSF005901">
    <property type="entry name" value="EF-P"/>
    <property type="match status" value="1"/>
</dbReference>